<evidence type="ECO:0000256" key="1">
    <source>
        <dbReference type="SAM" id="MobiDB-lite"/>
    </source>
</evidence>
<accession>A0A7U2ID96</accession>
<dbReference type="Proteomes" id="UP000663193">
    <property type="component" value="Chromosome 22"/>
</dbReference>
<reference evidence="3" key="1">
    <citation type="journal article" date="2021" name="BMC Genomics">
        <title>Chromosome-level genome assembly and manually-curated proteome of model necrotroph Parastagonospora nodorum Sn15 reveals a genome-wide trove of candidate effector homologs, and redundancy of virulence-related functions within an accessory chromosome.</title>
        <authorList>
            <person name="Bertazzoni S."/>
            <person name="Jones D.A.B."/>
            <person name="Phan H.T."/>
            <person name="Tan K.-C."/>
            <person name="Hane J.K."/>
        </authorList>
    </citation>
    <scope>NUCLEOTIDE SEQUENCE [LARGE SCALE GENOMIC DNA]</scope>
    <source>
        <strain evidence="3">SN15 / ATCC MYA-4574 / FGSC 10173)</strain>
    </source>
</reference>
<sequence length="95" mass="10264">MASATHLGRLAGAQASHTWPSHRPPALHLRPKHAARRLPGRLHTYGLLLPLPRPLPLFDGCVATLNTPLARRADSSGCLVWLRADSMSGPLLPPE</sequence>
<dbReference type="EMBL" id="CP069044">
    <property type="protein sequence ID" value="QRD07505.1"/>
    <property type="molecule type" value="Genomic_DNA"/>
</dbReference>
<evidence type="ECO:0000313" key="3">
    <source>
        <dbReference type="Proteomes" id="UP000663193"/>
    </source>
</evidence>
<feature type="region of interest" description="Disordered" evidence="1">
    <location>
        <begin position="1"/>
        <end position="27"/>
    </location>
</feature>
<gene>
    <name evidence="2" type="ORF">JI435_447530</name>
</gene>
<organism evidence="2 3">
    <name type="scientific">Phaeosphaeria nodorum (strain SN15 / ATCC MYA-4574 / FGSC 10173)</name>
    <name type="common">Glume blotch fungus</name>
    <name type="synonym">Parastagonospora nodorum</name>
    <dbReference type="NCBI Taxonomy" id="321614"/>
    <lineage>
        <taxon>Eukaryota</taxon>
        <taxon>Fungi</taxon>
        <taxon>Dikarya</taxon>
        <taxon>Ascomycota</taxon>
        <taxon>Pezizomycotina</taxon>
        <taxon>Dothideomycetes</taxon>
        <taxon>Pleosporomycetidae</taxon>
        <taxon>Pleosporales</taxon>
        <taxon>Pleosporineae</taxon>
        <taxon>Phaeosphaeriaceae</taxon>
        <taxon>Parastagonospora</taxon>
    </lineage>
</organism>
<dbReference type="AlphaFoldDB" id="A0A7U2ID96"/>
<proteinExistence type="predicted"/>
<keyword evidence="3" id="KW-1185">Reference proteome</keyword>
<protein>
    <submittedName>
        <fullName evidence="2">Uncharacterized protein</fullName>
    </submittedName>
</protein>
<name>A0A7U2ID96_PHANO</name>
<evidence type="ECO:0000313" key="2">
    <source>
        <dbReference type="EMBL" id="QRD07505.1"/>
    </source>
</evidence>
<dbReference type="VEuPathDB" id="FungiDB:JI435_447530"/>